<keyword evidence="2" id="KW-0472">Membrane</keyword>
<keyword evidence="4" id="KW-1185">Reference proteome</keyword>
<name>A0A4U6VJ49_SETVI</name>
<gene>
    <name evidence="3" type="ORF">SEVIR_3G330600v2</name>
</gene>
<reference evidence="3" key="1">
    <citation type="submission" date="2019-03" db="EMBL/GenBank/DDBJ databases">
        <title>WGS assembly of Setaria viridis.</title>
        <authorList>
            <person name="Huang P."/>
            <person name="Jenkins J."/>
            <person name="Grimwood J."/>
            <person name="Barry K."/>
            <person name="Healey A."/>
            <person name="Mamidi S."/>
            <person name="Sreedasyam A."/>
            <person name="Shu S."/>
            <person name="Feldman M."/>
            <person name="Wu J."/>
            <person name="Yu Y."/>
            <person name="Chen C."/>
            <person name="Johnson J."/>
            <person name="Rokhsar D."/>
            <person name="Baxter I."/>
            <person name="Schmutz J."/>
            <person name="Brutnell T."/>
            <person name="Kellogg E."/>
        </authorList>
    </citation>
    <scope>NUCLEOTIDE SEQUENCE [LARGE SCALE GENOMIC DNA]</scope>
</reference>
<feature type="compositionally biased region" description="Basic and acidic residues" evidence="1">
    <location>
        <begin position="108"/>
        <end position="123"/>
    </location>
</feature>
<proteinExistence type="predicted"/>
<dbReference type="Proteomes" id="UP000298652">
    <property type="component" value="Chromosome 3"/>
</dbReference>
<protein>
    <submittedName>
        <fullName evidence="3">Uncharacterized protein</fullName>
    </submittedName>
</protein>
<dbReference type="AlphaFoldDB" id="A0A4U6VJ49"/>
<keyword evidence="2" id="KW-1133">Transmembrane helix</keyword>
<evidence type="ECO:0000256" key="2">
    <source>
        <dbReference type="SAM" id="Phobius"/>
    </source>
</evidence>
<sequence>MALNLSSGRRRWACRAASRGGKGGAGCRHFHVHHVPSQVWASPLLRWPTRFSLLPYLLVLPVLFLAVLAFLVCFGWFTLVYFVSSLWSKENDHELCVSRSANSASDGGEPRGEDGEERAVERVTEPDGDYGLSEVCVEGQEIKEVFEDGFSEEFQLISRMASPEIFIDDKEHANEEKIVKEVVMFETNKELKAFSELDDSLEKHQQVMDSPIECFLEELNARCREFSTSLNTAKLVDVPYVGEEFVANRKEMSVLCSLEILEFIDKHDTAEIVVDSAGSDFEIPEVPSSDDSAHHGILNEHRKDVNQEQSIAEISVNSVVNHNRIPEGILDEWQETQNLVTEHNKVPEDDSMEEDGKQIVSTSDEPQDSLCETVRLAGYVCENESQTSASAVCDQATSDQDCELEEEGIKNKRVETSNSASDVCDFADNHWRIIEQLDGFAREESIHKDGLLENSAHETISDEDDDRNDNCTSTGSSRRLPFIKRSPSQWWNLCGVLDVFAGGEDY</sequence>
<evidence type="ECO:0000313" key="4">
    <source>
        <dbReference type="Proteomes" id="UP000298652"/>
    </source>
</evidence>
<accession>A0A4U6VJ49</accession>
<keyword evidence="2" id="KW-0812">Transmembrane</keyword>
<feature type="region of interest" description="Disordered" evidence="1">
    <location>
        <begin position="453"/>
        <end position="478"/>
    </location>
</feature>
<evidence type="ECO:0000256" key="1">
    <source>
        <dbReference type="SAM" id="MobiDB-lite"/>
    </source>
</evidence>
<dbReference type="Gramene" id="TKW28143">
    <property type="protein sequence ID" value="TKW28143"/>
    <property type="gene ID" value="SEVIR_3G330600v2"/>
</dbReference>
<dbReference type="EMBL" id="CM016554">
    <property type="protein sequence ID" value="TKW28143.1"/>
    <property type="molecule type" value="Genomic_DNA"/>
</dbReference>
<organism evidence="3 4">
    <name type="scientific">Setaria viridis</name>
    <name type="common">Green bristlegrass</name>
    <name type="synonym">Setaria italica subsp. viridis</name>
    <dbReference type="NCBI Taxonomy" id="4556"/>
    <lineage>
        <taxon>Eukaryota</taxon>
        <taxon>Viridiplantae</taxon>
        <taxon>Streptophyta</taxon>
        <taxon>Embryophyta</taxon>
        <taxon>Tracheophyta</taxon>
        <taxon>Spermatophyta</taxon>
        <taxon>Magnoliopsida</taxon>
        <taxon>Liliopsida</taxon>
        <taxon>Poales</taxon>
        <taxon>Poaceae</taxon>
        <taxon>PACMAD clade</taxon>
        <taxon>Panicoideae</taxon>
        <taxon>Panicodae</taxon>
        <taxon>Paniceae</taxon>
        <taxon>Cenchrinae</taxon>
        <taxon>Setaria</taxon>
    </lineage>
</organism>
<feature type="transmembrane region" description="Helical" evidence="2">
    <location>
        <begin position="56"/>
        <end position="83"/>
    </location>
</feature>
<feature type="region of interest" description="Disordered" evidence="1">
    <location>
        <begin position="99"/>
        <end position="123"/>
    </location>
</feature>
<dbReference type="OMA" id="MHTDDEK"/>
<evidence type="ECO:0000313" key="3">
    <source>
        <dbReference type="EMBL" id="TKW28143.1"/>
    </source>
</evidence>